<dbReference type="RefSeq" id="WP_190259147.1">
    <property type="nucleotide sequence ID" value="NZ_QFGA01000003.1"/>
</dbReference>
<dbReference type="InterPro" id="IPR025274">
    <property type="entry name" value="DUF4070"/>
</dbReference>
<protein>
    <recommendedName>
        <fullName evidence="7">DUF4070 domain-containing protein</fullName>
    </recommendedName>
</protein>
<dbReference type="PANTHER" id="PTHR43409:SF3">
    <property type="entry name" value="HYPOTHETICAL METHYLTRANSFERASE"/>
    <property type="match status" value="1"/>
</dbReference>
<evidence type="ECO:0000256" key="5">
    <source>
        <dbReference type="ARBA" id="ARBA00023014"/>
    </source>
</evidence>
<name>A0A4Y7R7Z2_9FIRM</name>
<accession>A0A4Y7R7Z2</accession>
<dbReference type="Gene3D" id="3.30.750.200">
    <property type="match status" value="1"/>
</dbReference>
<dbReference type="Pfam" id="PF13282">
    <property type="entry name" value="DUF4070"/>
    <property type="match status" value="1"/>
</dbReference>
<dbReference type="GO" id="GO:0046872">
    <property type="term" value="F:metal ion binding"/>
    <property type="evidence" value="ECO:0007669"/>
    <property type="project" value="UniProtKB-KW"/>
</dbReference>
<gene>
    <name evidence="8" type="ORF">Psch_03601</name>
</gene>
<feature type="region of interest" description="Disordered" evidence="6">
    <location>
        <begin position="1"/>
        <end position="20"/>
    </location>
</feature>
<evidence type="ECO:0000256" key="2">
    <source>
        <dbReference type="ARBA" id="ARBA00022691"/>
    </source>
</evidence>
<evidence type="ECO:0000313" key="8">
    <source>
        <dbReference type="EMBL" id="TEB04839.1"/>
    </source>
</evidence>
<keyword evidence="3" id="KW-0479">Metal-binding</keyword>
<comment type="cofactor">
    <cofactor evidence="1">
        <name>[4Fe-4S] cluster</name>
        <dbReference type="ChEBI" id="CHEBI:49883"/>
    </cofactor>
</comment>
<evidence type="ECO:0000256" key="6">
    <source>
        <dbReference type="SAM" id="MobiDB-lite"/>
    </source>
</evidence>
<keyword evidence="9" id="KW-1185">Reference proteome</keyword>
<keyword evidence="2" id="KW-0949">S-adenosyl-L-methionine</keyword>
<reference evidence="8 9" key="1">
    <citation type="journal article" date="2018" name="Environ. Microbiol.">
        <title>Novel energy conservation strategies and behaviour of Pelotomaculum schinkii driving syntrophic propionate catabolism.</title>
        <authorList>
            <person name="Hidalgo-Ahumada C.A.P."/>
            <person name="Nobu M.K."/>
            <person name="Narihiro T."/>
            <person name="Tamaki H."/>
            <person name="Liu W.T."/>
            <person name="Kamagata Y."/>
            <person name="Stams A.J.M."/>
            <person name="Imachi H."/>
            <person name="Sousa D.Z."/>
        </authorList>
    </citation>
    <scope>NUCLEOTIDE SEQUENCE [LARGE SCALE GENOMIC DNA]</scope>
    <source>
        <strain evidence="8 9">HH</strain>
    </source>
</reference>
<proteinExistence type="predicted"/>
<evidence type="ECO:0000256" key="4">
    <source>
        <dbReference type="ARBA" id="ARBA00023004"/>
    </source>
</evidence>
<evidence type="ECO:0000256" key="1">
    <source>
        <dbReference type="ARBA" id="ARBA00001966"/>
    </source>
</evidence>
<organism evidence="8 9">
    <name type="scientific">Pelotomaculum schinkii</name>
    <dbReference type="NCBI Taxonomy" id="78350"/>
    <lineage>
        <taxon>Bacteria</taxon>
        <taxon>Bacillati</taxon>
        <taxon>Bacillota</taxon>
        <taxon>Clostridia</taxon>
        <taxon>Eubacteriales</taxon>
        <taxon>Desulfotomaculaceae</taxon>
        <taxon>Pelotomaculum</taxon>
    </lineage>
</organism>
<dbReference type="GO" id="GO:0051536">
    <property type="term" value="F:iron-sulfur cluster binding"/>
    <property type="evidence" value="ECO:0007669"/>
    <property type="project" value="UniProtKB-KW"/>
</dbReference>
<dbReference type="Proteomes" id="UP000298324">
    <property type="component" value="Unassembled WGS sequence"/>
</dbReference>
<dbReference type="InterPro" id="IPR058240">
    <property type="entry name" value="rSAM_sf"/>
</dbReference>
<comment type="caution">
    <text evidence="8">The sequence shown here is derived from an EMBL/GenBank/DDBJ whole genome shotgun (WGS) entry which is preliminary data.</text>
</comment>
<keyword evidence="5" id="KW-0411">Iron-sulfur</keyword>
<keyword evidence="4" id="KW-0408">Iron</keyword>
<evidence type="ECO:0000256" key="3">
    <source>
        <dbReference type="ARBA" id="ARBA00022723"/>
    </source>
</evidence>
<dbReference type="SUPFAM" id="SSF102114">
    <property type="entry name" value="Radical SAM enzymes"/>
    <property type="match status" value="1"/>
</dbReference>
<dbReference type="GO" id="GO:0005829">
    <property type="term" value="C:cytosol"/>
    <property type="evidence" value="ECO:0007669"/>
    <property type="project" value="TreeGrafter"/>
</dbReference>
<dbReference type="InterPro" id="IPR051198">
    <property type="entry name" value="BchE-like"/>
</dbReference>
<evidence type="ECO:0000313" key="9">
    <source>
        <dbReference type="Proteomes" id="UP000298324"/>
    </source>
</evidence>
<feature type="domain" description="DUF4070" evidence="7">
    <location>
        <begin position="115"/>
        <end position="253"/>
    </location>
</feature>
<dbReference type="EMBL" id="QFGA01000003">
    <property type="protein sequence ID" value="TEB04839.1"/>
    <property type="molecule type" value="Genomic_DNA"/>
</dbReference>
<dbReference type="AlphaFoldDB" id="A0A4Y7R7Z2"/>
<sequence length="258" mass="29677">MLSTGSPEESQRSGTDESITGVSKVSGQLLELQIFVGIETPSEESLKECNKFNNINRNLIASVKTIQNNGMEVSAGFIVGFDSDTPSIFERQINFIKQSGIINAMVGLLSAPSGTRLFERLKQENRLLSGFTGNNTDFSSLNFIPKMNPQKLLEGYKSIITSIYDPAAFYERIYKFFREFKPIKRKRAERFQLIYIKALLQAMFYLGILEKGRRHYWKLLIKTTFRYPRFLPEAVSFSIKGFHYRKMFRQMARLEGEV</sequence>
<evidence type="ECO:0000259" key="7">
    <source>
        <dbReference type="Pfam" id="PF13282"/>
    </source>
</evidence>
<dbReference type="PANTHER" id="PTHR43409">
    <property type="entry name" value="ANAEROBIC MAGNESIUM-PROTOPORPHYRIN IX MONOMETHYL ESTER CYCLASE-RELATED"/>
    <property type="match status" value="1"/>
</dbReference>